<evidence type="ECO:0000256" key="3">
    <source>
        <dbReference type="ARBA" id="ARBA00022723"/>
    </source>
</evidence>
<keyword evidence="6" id="KW-0676">Redox-active center</keyword>
<dbReference type="InterPro" id="IPR001763">
    <property type="entry name" value="Rhodanese-like_dom"/>
</dbReference>
<protein>
    <recommendedName>
        <fullName evidence="7">Probable monothiol glutaredoxin 2</fullName>
    </recommendedName>
</protein>
<dbReference type="CDD" id="cd00158">
    <property type="entry name" value="RHOD"/>
    <property type="match status" value="1"/>
</dbReference>
<dbReference type="FunFam" id="3.40.30.10:FF:000005">
    <property type="entry name" value="Glutaredoxin 5"/>
    <property type="match status" value="1"/>
</dbReference>
<evidence type="ECO:0000256" key="4">
    <source>
        <dbReference type="ARBA" id="ARBA00023004"/>
    </source>
</evidence>
<dbReference type="Pfam" id="PF00462">
    <property type="entry name" value="Glutaredoxin"/>
    <property type="match status" value="1"/>
</dbReference>
<dbReference type="InterPro" id="IPR002109">
    <property type="entry name" value="Glutaredoxin"/>
</dbReference>
<dbReference type="PROSITE" id="PS50206">
    <property type="entry name" value="RHODANESE_3"/>
    <property type="match status" value="1"/>
</dbReference>
<organism evidence="9 10">
    <name type="scientific">Marinicella litoralis</name>
    <dbReference type="NCBI Taxonomy" id="644220"/>
    <lineage>
        <taxon>Bacteria</taxon>
        <taxon>Pseudomonadati</taxon>
        <taxon>Pseudomonadota</taxon>
        <taxon>Gammaproteobacteria</taxon>
        <taxon>Lysobacterales</taxon>
        <taxon>Marinicellaceae</taxon>
        <taxon>Marinicella</taxon>
    </lineage>
</organism>
<dbReference type="InterPro" id="IPR036249">
    <property type="entry name" value="Thioredoxin-like_sf"/>
</dbReference>
<dbReference type="RefSeq" id="WP_099017664.1">
    <property type="nucleotide sequence ID" value="NZ_NIHB01000001.1"/>
</dbReference>
<evidence type="ECO:0000313" key="10">
    <source>
        <dbReference type="Proteomes" id="UP000295724"/>
    </source>
</evidence>
<dbReference type="PROSITE" id="PS51354">
    <property type="entry name" value="GLUTAREDOXIN_2"/>
    <property type="match status" value="1"/>
</dbReference>
<dbReference type="OrthoDB" id="9804115at2"/>
<dbReference type="AlphaFoldDB" id="A0A4R6XZI7"/>
<dbReference type="Gene3D" id="2.60.300.12">
    <property type="entry name" value="HesB-like domain"/>
    <property type="match status" value="1"/>
</dbReference>
<keyword evidence="5" id="KW-0411">Iron-sulfur</keyword>
<dbReference type="NCBIfam" id="TIGR00365">
    <property type="entry name" value="Grx4 family monothiol glutaredoxin"/>
    <property type="match status" value="1"/>
</dbReference>
<evidence type="ECO:0000256" key="2">
    <source>
        <dbReference type="ARBA" id="ARBA00022714"/>
    </source>
</evidence>
<keyword evidence="10" id="KW-1185">Reference proteome</keyword>
<gene>
    <name evidence="9" type="ORF">C8D91_0581</name>
</gene>
<keyword evidence="3" id="KW-0479">Metal-binding</keyword>
<keyword evidence="2" id="KW-0001">2Fe-2S</keyword>
<comment type="similarity">
    <text evidence="1">Belongs to the glutaredoxin family. Monothiol subfamily.</text>
</comment>
<dbReference type="Gene3D" id="3.40.250.10">
    <property type="entry name" value="Rhodanese-like domain"/>
    <property type="match status" value="1"/>
</dbReference>
<dbReference type="SMART" id="SM00450">
    <property type="entry name" value="RHOD"/>
    <property type="match status" value="1"/>
</dbReference>
<evidence type="ECO:0000256" key="6">
    <source>
        <dbReference type="ARBA" id="ARBA00023284"/>
    </source>
</evidence>
<dbReference type="InterPro" id="IPR036873">
    <property type="entry name" value="Rhodanese-like_dom_sf"/>
</dbReference>
<dbReference type="SUPFAM" id="SSF89360">
    <property type="entry name" value="HesB-like domain"/>
    <property type="match status" value="1"/>
</dbReference>
<evidence type="ECO:0000256" key="7">
    <source>
        <dbReference type="ARBA" id="ARBA00070454"/>
    </source>
</evidence>
<dbReference type="CDD" id="cd03028">
    <property type="entry name" value="GRX_PICOT_like"/>
    <property type="match status" value="1"/>
</dbReference>
<accession>A0A4R6XZI7</accession>
<dbReference type="InterPro" id="IPR004480">
    <property type="entry name" value="Monothiol_GRX-rel"/>
</dbReference>
<evidence type="ECO:0000259" key="8">
    <source>
        <dbReference type="PROSITE" id="PS50206"/>
    </source>
</evidence>
<feature type="domain" description="Rhodanese" evidence="8">
    <location>
        <begin position="219"/>
        <end position="299"/>
    </location>
</feature>
<comment type="caution">
    <text evidence="9">The sequence shown here is derived from an EMBL/GenBank/DDBJ whole genome shotgun (WGS) entry which is preliminary data.</text>
</comment>
<evidence type="ECO:0000313" key="9">
    <source>
        <dbReference type="EMBL" id="TDR23717.1"/>
    </source>
</evidence>
<proteinExistence type="inferred from homology"/>
<dbReference type="GO" id="GO:0046872">
    <property type="term" value="F:metal ion binding"/>
    <property type="evidence" value="ECO:0007669"/>
    <property type="project" value="UniProtKB-KW"/>
</dbReference>
<dbReference type="InterPro" id="IPR035903">
    <property type="entry name" value="HesB-like_dom_sf"/>
</dbReference>
<sequence>MTDQVTERIEKMLDEHPVFLFMKGNPQTPMCGFSSNTVKILKDMIGDDFGSFNVLEDPEIREGIKAYGQWPTIPQLYVNKELIGGNDIISEMFNTGELHELLNLTQPDRTPPNISITDDALNHIKEGLKEMGDHQLFLSVDDEFNTRFSLEMPKGYEIIADVGDLKVYMDIGTAKRSNGVEISWVDELQGSGLRIKNPNEPPAVQSLSVAELQDWFNTDIENPHIFDVRSADKVAEGTVDHAVRLDKAAIESIEAMDKETPLVFVCQVGQSSMSAAEFFRKKGYTKVFNLTGGYNAWNE</sequence>
<dbReference type="PANTHER" id="PTHR10293">
    <property type="entry name" value="GLUTAREDOXIN FAMILY MEMBER"/>
    <property type="match status" value="1"/>
</dbReference>
<dbReference type="SUPFAM" id="SSF52821">
    <property type="entry name" value="Rhodanese/Cell cycle control phosphatase"/>
    <property type="match status" value="1"/>
</dbReference>
<dbReference type="GO" id="GO:0051537">
    <property type="term" value="F:2 iron, 2 sulfur cluster binding"/>
    <property type="evidence" value="ECO:0007669"/>
    <property type="project" value="UniProtKB-KW"/>
</dbReference>
<dbReference type="PANTHER" id="PTHR10293:SF16">
    <property type="entry name" value="GLUTAREDOXIN-RELATED PROTEIN 5, MITOCHONDRIAL"/>
    <property type="match status" value="1"/>
</dbReference>
<dbReference type="Gene3D" id="3.40.30.10">
    <property type="entry name" value="Glutaredoxin"/>
    <property type="match status" value="1"/>
</dbReference>
<evidence type="ECO:0000256" key="5">
    <source>
        <dbReference type="ARBA" id="ARBA00023014"/>
    </source>
</evidence>
<reference evidence="9 10" key="1">
    <citation type="submission" date="2019-03" db="EMBL/GenBank/DDBJ databases">
        <title>Genomic Encyclopedia of Type Strains, Phase IV (KMG-IV): sequencing the most valuable type-strain genomes for metagenomic binning, comparative biology and taxonomic classification.</title>
        <authorList>
            <person name="Goeker M."/>
        </authorList>
    </citation>
    <scope>NUCLEOTIDE SEQUENCE [LARGE SCALE GENOMIC DNA]</scope>
    <source>
        <strain evidence="9 10">DSM 25488</strain>
    </source>
</reference>
<dbReference type="Pfam" id="PF00581">
    <property type="entry name" value="Rhodanese"/>
    <property type="match status" value="1"/>
</dbReference>
<dbReference type="EMBL" id="SNZB01000001">
    <property type="protein sequence ID" value="TDR23717.1"/>
    <property type="molecule type" value="Genomic_DNA"/>
</dbReference>
<dbReference type="Proteomes" id="UP000295724">
    <property type="component" value="Unassembled WGS sequence"/>
</dbReference>
<dbReference type="InterPro" id="IPR033658">
    <property type="entry name" value="GRX_PICOT-like"/>
</dbReference>
<evidence type="ECO:0000256" key="1">
    <source>
        <dbReference type="ARBA" id="ARBA00009630"/>
    </source>
</evidence>
<name>A0A4R6XZI7_9GAMM</name>
<dbReference type="SUPFAM" id="SSF52833">
    <property type="entry name" value="Thioredoxin-like"/>
    <property type="match status" value="1"/>
</dbReference>
<keyword evidence="4" id="KW-0408">Iron</keyword>